<dbReference type="AlphaFoldDB" id="A0A327Z3M9"/>
<evidence type="ECO:0000313" key="1">
    <source>
        <dbReference type="EMBL" id="RAK28801.1"/>
    </source>
</evidence>
<keyword evidence="2" id="KW-1185">Reference proteome</keyword>
<name>A0A327Z3M9_9ACTN</name>
<proteinExistence type="predicted"/>
<dbReference type="RefSeq" id="WP_220091502.1">
    <property type="nucleotide sequence ID" value="NZ_JACHWI010000001.1"/>
</dbReference>
<reference evidence="1 2" key="1">
    <citation type="submission" date="2018-06" db="EMBL/GenBank/DDBJ databases">
        <title>Genomic Encyclopedia of Type Strains, Phase III (KMG-III): the genomes of soil and plant-associated and newly described type strains.</title>
        <authorList>
            <person name="Whitman W."/>
        </authorList>
    </citation>
    <scope>NUCLEOTIDE SEQUENCE [LARGE SCALE GENOMIC DNA]</scope>
    <source>
        <strain evidence="1 2">CGMCC 4.7090</strain>
    </source>
</reference>
<evidence type="ECO:0000313" key="2">
    <source>
        <dbReference type="Proteomes" id="UP000249341"/>
    </source>
</evidence>
<accession>A0A327Z3M9</accession>
<gene>
    <name evidence="1" type="ORF">B0I29_119139</name>
</gene>
<dbReference type="Proteomes" id="UP000249341">
    <property type="component" value="Unassembled WGS sequence"/>
</dbReference>
<protein>
    <submittedName>
        <fullName evidence="1">Uncharacterized protein</fullName>
    </submittedName>
</protein>
<comment type="caution">
    <text evidence="1">The sequence shown here is derived from an EMBL/GenBank/DDBJ whole genome shotgun (WGS) entry which is preliminary data.</text>
</comment>
<dbReference type="EMBL" id="QLMJ01000019">
    <property type="protein sequence ID" value="RAK28801.1"/>
    <property type="molecule type" value="Genomic_DNA"/>
</dbReference>
<organism evidence="1 2">
    <name type="scientific">Actinoplanes lutulentus</name>
    <dbReference type="NCBI Taxonomy" id="1287878"/>
    <lineage>
        <taxon>Bacteria</taxon>
        <taxon>Bacillati</taxon>
        <taxon>Actinomycetota</taxon>
        <taxon>Actinomycetes</taxon>
        <taxon>Micromonosporales</taxon>
        <taxon>Micromonosporaceae</taxon>
        <taxon>Actinoplanes</taxon>
    </lineage>
</organism>
<sequence>MTTNQDAASHGPPVTPESVPRVVASLCGSGTCPTVYRTDDDTDHVLVQGYAATGVAVPKGELLVKIPRELLLEAARRIQEQDA</sequence>